<feature type="domain" description="Sortilin N-terminal" evidence="4">
    <location>
        <begin position="159"/>
        <end position="284"/>
    </location>
</feature>
<dbReference type="GO" id="GO:0010411">
    <property type="term" value="P:xyloglucan metabolic process"/>
    <property type="evidence" value="ECO:0007669"/>
    <property type="project" value="TreeGrafter"/>
</dbReference>
<dbReference type="SUPFAM" id="SSF50939">
    <property type="entry name" value="Sialidases"/>
    <property type="match status" value="2"/>
</dbReference>
<dbReference type="AlphaFoldDB" id="A0AA37PZI4"/>
<proteinExistence type="predicted"/>
<dbReference type="Proteomes" id="UP001161325">
    <property type="component" value="Unassembled WGS sequence"/>
</dbReference>
<feature type="chain" id="PRO_5041331081" description="Sortilin N-terminal domain-containing protein" evidence="3">
    <location>
        <begin position="29"/>
        <end position="1154"/>
    </location>
</feature>
<evidence type="ECO:0000256" key="1">
    <source>
        <dbReference type="ARBA" id="ARBA00022737"/>
    </source>
</evidence>
<keyword evidence="1" id="KW-0677">Repeat</keyword>
<dbReference type="InterPro" id="IPR015943">
    <property type="entry name" value="WD40/YVTN_repeat-like_dom_sf"/>
</dbReference>
<evidence type="ECO:0000256" key="3">
    <source>
        <dbReference type="SAM" id="SignalP"/>
    </source>
</evidence>
<dbReference type="PANTHER" id="PTHR43739">
    <property type="entry name" value="XYLOGLUCANASE (EUROFUNG)"/>
    <property type="match status" value="1"/>
</dbReference>
<dbReference type="RefSeq" id="WP_284348099.1">
    <property type="nucleotide sequence ID" value="NZ_BRXS01000001.1"/>
</dbReference>
<accession>A0AA37PZI4</accession>
<dbReference type="InterPro" id="IPR052025">
    <property type="entry name" value="Xyloglucanase_GH74"/>
</dbReference>
<dbReference type="CDD" id="cd15482">
    <property type="entry name" value="Sialidase_non-viral"/>
    <property type="match status" value="2"/>
</dbReference>
<dbReference type="PROSITE" id="PS51318">
    <property type="entry name" value="TAT"/>
    <property type="match status" value="1"/>
</dbReference>
<dbReference type="Pfam" id="PF15902">
    <property type="entry name" value="Sortilin-Vps10"/>
    <property type="match status" value="1"/>
</dbReference>
<evidence type="ECO:0000313" key="6">
    <source>
        <dbReference type="Proteomes" id="UP001161325"/>
    </source>
</evidence>
<reference evidence="5" key="1">
    <citation type="submission" date="2022-08" db="EMBL/GenBank/DDBJ databases">
        <title>Draft genome sequencing of Roseisolibacter agri AW1220.</title>
        <authorList>
            <person name="Tobiishi Y."/>
            <person name="Tonouchi A."/>
        </authorList>
    </citation>
    <scope>NUCLEOTIDE SEQUENCE</scope>
    <source>
        <strain evidence="5">AW1220</strain>
    </source>
</reference>
<protein>
    <recommendedName>
        <fullName evidence="4">Sortilin N-terminal domain-containing protein</fullName>
    </recommendedName>
</protein>
<dbReference type="EMBL" id="BRXS01000001">
    <property type="protein sequence ID" value="GLC23659.1"/>
    <property type="molecule type" value="Genomic_DNA"/>
</dbReference>
<dbReference type="InterPro" id="IPR031778">
    <property type="entry name" value="Sortilin_N"/>
</dbReference>
<organism evidence="5 6">
    <name type="scientific">Roseisolibacter agri</name>
    <dbReference type="NCBI Taxonomy" id="2014610"/>
    <lineage>
        <taxon>Bacteria</taxon>
        <taxon>Pseudomonadati</taxon>
        <taxon>Gemmatimonadota</taxon>
        <taxon>Gemmatimonadia</taxon>
        <taxon>Gemmatimonadales</taxon>
        <taxon>Gemmatimonadaceae</taxon>
        <taxon>Roseisolibacter</taxon>
    </lineage>
</organism>
<gene>
    <name evidence="5" type="ORF">rosag_01720</name>
</gene>
<feature type="signal peptide" evidence="3">
    <location>
        <begin position="1"/>
        <end position="28"/>
    </location>
</feature>
<dbReference type="InterPro" id="IPR006311">
    <property type="entry name" value="TAT_signal"/>
</dbReference>
<comment type="caution">
    <text evidence="5">The sequence shown here is derived from an EMBL/GenBank/DDBJ whole genome shotgun (WGS) entry which is preliminary data.</text>
</comment>
<evidence type="ECO:0000259" key="4">
    <source>
        <dbReference type="Pfam" id="PF15902"/>
    </source>
</evidence>
<dbReference type="Gene3D" id="2.130.10.10">
    <property type="entry name" value="YVTN repeat-like/Quinoprotein amine dehydrogenase"/>
    <property type="match status" value="3"/>
</dbReference>
<sequence>MTRSAPRRAALPALALATALPFALTLLAGPSAVAAQQPTRSRINAPAPEPAARFAAGQSLRFDSAAFAALRWREVGPPRGGRSVAVAGSVQRPLEYWMGTTGGGVFKTTDGGMSWQPASDRYFGGTIGAIAVDPSNADVVYVGGGETDIRGNTSHGDGLWKTTDGGRTWTMLGFKDEYISTIRVHPTNANVVWLGVFGRVFSAHPDRGVYKSTDGGKSFQKVLFVNDSTGAIDIALDPSNPDVMYAAMWQAYRTPWSMSSGGIHSGIWKSTDGGAKWTKLTGTARGLPTGTIGKIGLAVSPAKPSRIWAQIEHDSGGVYRSDDGGQSWSYINRDRKLRQRAWYYSQLYADPKDSNVVYGLNVGMFRSKDGGVTFPETLNPPHGDNHDLWIAPNDPNRMVQANDGGANVSLNRGASWTAQSYATAQFYHVSTTNEFPYKVCGAQQDNSTLCGPSRKEGGVTMADWYDAGGGESGYVTPHPTKPDVIFAGSYGGLLTRKDRRTEFERNVTVYPDNPMGYSSEDIPVRFQWTFPIVFSRHDPGVLYAGGNFLFRSTDEGQSWTRVSPDLSRHDPRTMGASGGPITKDQTGVETYGVIFTFDESPLQKGLLWAGTDDGYVWMSRDNGANWKNVTPPDMGDFTRVSMIEPGHYAACAAYVASNRYQQDDKRPIIHKTTDCGATWTKIVNGIGAEDFTRVVREDPVRRGLLYAGTERGVWVSFDDGANWQTLRRNLPPVPVHDLVVKDADLVIATHGRSFWIMDDVSALRQVTPQTIAKTTLYKPRDAYRVNWGGGGFGGGGRGGGNTAPSGVTLYYHLTQPNQRVRMEFLDAAGKTISAFTSDQDSATAADSVRGAQRRTQRLDSLVATGISRDSATKLMRTNEGSGAGGGGGGAVDFEALARSGPRPPRVPNRAGLNTFSWNLRYPDAVRFENMIMWAGNTNGPIAPPGTYSVRMTVDGEAQPHTQTFVVRKDPRSEATLADLQEQFRFLTQIRDRVSDANNAVRTVRNVRAQVADRTKLIAGKAQAAEFQQASSTLMTELTAPEEAIYQTKNQSSQDPLNFPIKLNNKIAALTGVVSSTEAKPTKQSYEVFNRLSGSLEVELKKVRKSLDETLPKVNAILRAAGLPIIVPGTAEPRDPARPAVVMDDDAMDEQKTKW</sequence>
<name>A0AA37PZI4_9BACT</name>
<evidence type="ECO:0000313" key="5">
    <source>
        <dbReference type="EMBL" id="GLC23659.1"/>
    </source>
</evidence>
<feature type="region of interest" description="Disordered" evidence="2">
    <location>
        <begin position="559"/>
        <end position="582"/>
    </location>
</feature>
<keyword evidence="3" id="KW-0732">Signal</keyword>
<feature type="compositionally biased region" description="Gly residues" evidence="2">
    <location>
        <begin position="881"/>
        <end position="890"/>
    </location>
</feature>
<feature type="region of interest" description="Disordered" evidence="2">
    <location>
        <begin position="872"/>
        <end position="907"/>
    </location>
</feature>
<dbReference type="PANTHER" id="PTHR43739:SF5">
    <property type="entry name" value="EXO-ALPHA-SIALIDASE"/>
    <property type="match status" value="1"/>
</dbReference>
<evidence type="ECO:0000256" key="2">
    <source>
        <dbReference type="SAM" id="MobiDB-lite"/>
    </source>
</evidence>
<keyword evidence="6" id="KW-1185">Reference proteome</keyword>
<dbReference type="InterPro" id="IPR036278">
    <property type="entry name" value="Sialidase_sf"/>
</dbReference>